<evidence type="ECO:0000313" key="2">
    <source>
        <dbReference type="Proteomes" id="UP000179275"/>
    </source>
</evidence>
<dbReference type="EMBL" id="MFUG01000009">
    <property type="protein sequence ID" value="OGI76119.1"/>
    <property type="molecule type" value="Genomic_DNA"/>
</dbReference>
<evidence type="ECO:0000313" key="1">
    <source>
        <dbReference type="EMBL" id="OGI76119.1"/>
    </source>
</evidence>
<gene>
    <name evidence="1" type="ORF">A3C67_01595</name>
</gene>
<dbReference type="Proteomes" id="UP000179275">
    <property type="component" value="Unassembled WGS sequence"/>
</dbReference>
<comment type="caution">
    <text evidence="1">The sequence shown here is derived from an EMBL/GenBank/DDBJ whole genome shotgun (WGS) entry which is preliminary data.</text>
</comment>
<name>A0A1F6W2K8_9BACT</name>
<dbReference type="AlphaFoldDB" id="A0A1F6W2K8"/>
<reference evidence="1 2" key="1">
    <citation type="journal article" date="2016" name="Nat. Commun.">
        <title>Thousands of microbial genomes shed light on interconnected biogeochemical processes in an aquifer system.</title>
        <authorList>
            <person name="Anantharaman K."/>
            <person name="Brown C.T."/>
            <person name="Hug L.A."/>
            <person name="Sharon I."/>
            <person name="Castelle C.J."/>
            <person name="Probst A.J."/>
            <person name="Thomas B.C."/>
            <person name="Singh A."/>
            <person name="Wilkins M.J."/>
            <person name="Karaoz U."/>
            <person name="Brodie E.L."/>
            <person name="Williams K.H."/>
            <person name="Hubbard S.S."/>
            <person name="Banfield J.F."/>
        </authorList>
    </citation>
    <scope>NUCLEOTIDE SEQUENCE [LARGE SCALE GENOMIC DNA]</scope>
</reference>
<proteinExistence type="predicted"/>
<evidence type="ECO:0008006" key="3">
    <source>
        <dbReference type="Google" id="ProtNLM"/>
    </source>
</evidence>
<protein>
    <recommendedName>
        <fullName evidence="3">HicB-like antitoxin of toxin-antitoxin system domain-containing protein</fullName>
    </recommendedName>
</protein>
<organism evidence="1 2">
    <name type="scientific">Candidatus Nomurabacteria bacterium RIFCSPHIGHO2_02_FULL_42_19</name>
    <dbReference type="NCBI Taxonomy" id="1801756"/>
    <lineage>
        <taxon>Bacteria</taxon>
        <taxon>Candidatus Nomuraibacteriota</taxon>
    </lineage>
</organism>
<dbReference type="STRING" id="1801756.A3C67_01595"/>
<sequence length="96" mass="10868">MLKNNLSFNLPVLITKQNKRFVAYTPALDVSTSGKSVKEAKKRFVELANIFLEEIFEAKTGNDVLSELGWKKVQKKWNPPEIISSQSIGLRMPVFA</sequence>
<accession>A0A1F6W2K8</accession>